<proteinExistence type="predicted"/>
<gene>
    <name evidence="1" type="ORF">SLEP1_g36295</name>
</gene>
<dbReference type="InterPro" id="IPR029069">
    <property type="entry name" value="HotDog_dom_sf"/>
</dbReference>
<keyword evidence="2" id="KW-1185">Reference proteome</keyword>
<dbReference type="EMBL" id="BPVZ01000074">
    <property type="protein sequence ID" value="GKV27086.1"/>
    <property type="molecule type" value="Genomic_DNA"/>
</dbReference>
<evidence type="ECO:0000313" key="2">
    <source>
        <dbReference type="Proteomes" id="UP001054252"/>
    </source>
</evidence>
<organism evidence="1 2">
    <name type="scientific">Rubroshorea leprosula</name>
    <dbReference type="NCBI Taxonomy" id="152421"/>
    <lineage>
        <taxon>Eukaryota</taxon>
        <taxon>Viridiplantae</taxon>
        <taxon>Streptophyta</taxon>
        <taxon>Embryophyta</taxon>
        <taxon>Tracheophyta</taxon>
        <taxon>Spermatophyta</taxon>
        <taxon>Magnoliopsida</taxon>
        <taxon>eudicotyledons</taxon>
        <taxon>Gunneridae</taxon>
        <taxon>Pentapetalae</taxon>
        <taxon>rosids</taxon>
        <taxon>malvids</taxon>
        <taxon>Malvales</taxon>
        <taxon>Dipterocarpaceae</taxon>
        <taxon>Rubroshorea</taxon>
    </lineage>
</organism>
<reference evidence="1 2" key="1">
    <citation type="journal article" date="2021" name="Commun. Biol.">
        <title>The genome of Shorea leprosula (Dipterocarpaceae) highlights the ecological relevance of drought in aseasonal tropical rainforests.</title>
        <authorList>
            <person name="Ng K.K.S."/>
            <person name="Kobayashi M.J."/>
            <person name="Fawcett J.A."/>
            <person name="Hatakeyama M."/>
            <person name="Paape T."/>
            <person name="Ng C.H."/>
            <person name="Ang C.C."/>
            <person name="Tnah L.H."/>
            <person name="Lee C.T."/>
            <person name="Nishiyama T."/>
            <person name="Sese J."/>
            <person name="O'Brien M.J."/>
            <person name="Copetti D."/>
            <person name="Mohd Noor M.I."/>
            <person name="Ong R.C."/>
            <person name="Putra M."/>
            <person name="Sireger I.Z."/>
            <person name="Indrioko S."/>
            <person name="Kosugi Y."/>
            <person name="Izuno A."/>
            <person name="Isagi Y."/>
            <person name="Lee S.L."/>
            <person name="Shimizu K.K."/>
        </authorList>
    </citation>
    <scope>NUCLEOTIDE SEQUENCE [LARGE SCALE GENOMIC DNA]</scope>
    <source>
        <strain evidence="1">214</strain>
    </source>
</reference>
<comment type="caution">
    <text evidence="1">The sequence shown here is derived from an EMBL/GenBank/DDBJ whole genome shotgun (WGS) entry which is preliminary data.</text>
</comment>
<sequence length="89" mass="9676">MEGLQIVNVHKGLIRCNFIVTRLASDSGGNWHVGAMTNLIDCVGNAAIHTTTVGHINVTLDCTISTAKIQVGIVFFKLVNIFLDTHTVW</sequence>
<evidence type="ECO:0000313" key="1">
    <source>
        <dbReference type="EMBL" id="GKV27086.1"/>
    </source>
</evidence>
<protein>
    <submittedName>
        <fullName evidence="1">Uncharacterized protein</fullName>
    </submittedName>
</protein>
<name>A0AAV5KRL5_9ROSI</name>
<dbReference type="Gene3D" id="3.10.129.10">
    <property type="entry name" value="Hotdog Thioesterase"/>
    <property type="match status" value="1"/>
</dbReference>
<accession>A0AAV5KRL5</accession>
<dbReference type="Proteomes" id="UP001054252">
    <property type="component" value="Unassembled WGS sequence"/>
</dbReference>
<dbReference type="AlphaFoldDB" id="A0AAV5KRL5"/>
<dbReference type="SUPFAM" id="SSF54637">
    <property type="entry name" value="Thioesterase/thiol ester dehydrase-isomerase"/>
    <property type="match status" value="1"/>
</dbReference>